<evidence type="ECO:0000259" key="4">
    <source>
        <dbReference type="PROSITE" id="PS50949"/>
    </source>
</evidence>
<dbReference type="InterPro" id="IPR036388">
    <property type="entry name" value="WH-like_DNA-bd_sf"/>
</dbReference>
<dbReference type="SMART" id="SM00895">
    <property type="entry name" value="FCD"/>
    <property type="match status" value="1"/>
</dbReference>
<name>A0A0D0HVS1_9MICO</name>
<dbReference type="InterPro" id="IPR008920">
    <property type="entry name" value="TF_FadR/GntR_C"/>
</dbReference>
<dbReference type="Gene3D" id="1.10.10.10">
    <property type="entry name" value="Winged helix-like DNA-binding domain superfamily/Winged helix DNA-binding domain"/>
    <property type="match status" value="1"/>
</dbReference>
<keyword evidence="2" id="KW-0238">DNA-binding</keyword>
<dbReference type="PRINTS" id="PR00035">
    <property type="entry name" value="HTHGNTR"/>
</dbReference>
<dbReference type="GO" id="GO:0003677">
    <property type="term" value="F:DNA binding"/>
    <property type="evidence" value="ECO:0007669"/>
    <property type="project" value="UniProtKB-KW"/>
</dbReference>
<dbReference type="Proteomes" id="UP000032120">
    <property type="component" value="Unassembled WGS sequence"/>
</dbReference>
<evidence type="ECO:0000313" key="6">
    <source>
        <dbReference type="Proteomes" id="UP000032120"/>
    </source>
</evidence>
<gene>
    <name evidence="5" type="ORF">SD72_13545</name>
</gene>
<protein>
    <submittedName>
        <fullName evidence="5">GntR family transcriptional regulator</fullName>
    </submittedName>
</protein>
<dbReference type="EMBL" id="JXSQ01000024">
    <property type="protein sequence ID" value="KIP51716.1"/>
    <property type="molecule type" value="Genomic_DNA"/>
</dbReference>
<dbReference type="PANTHER" id="PTHR43537:SF5">
    <property type="entry name" value="UXU OPERON TRANSCRIPTIONAL REGULATOR"/>
    <property type="match status" value="1"/>
</dbReference>
<dbReference type="PROSITE" id="PS50949">
    <property type="entry name" value="HTH_GNTR"/>
    <property type="match status" value="1"/>
</dbReference>
<dbReference type="InterPro" id="IPR036390">
    <property type="entry name" value="WH_DNA-bd_sf"/>
</dbReference>
<reference evidence="5 6" key="1">
    <citation type="submission" date="2015-01" db="EMBL/GenBank/DDBJ databases">
        <title>Draft genome sequence of Leucobacter komagatae strain VKM ST2845.</title>
        <authorList>
            <person name="Karlyshev A.V."/>
            <person name="Kudryashova E.B."/>
        </authorList>
    </citation>
    <scope>NUCLEOTIDE SEQUENCE [LARGE SCALE GENOMIC DNA]</scope>
    <source>
        <strain evidence="5 6">VKM ST2845</strain>
    </source>
</reference>
<sequence length="238" mass="25465">MAVTDEAIEKIKAMIVSGELAPGDRLPPEKELSDRLGLSRNSMREAVKALEVIRVLDVRRGDGTYVTSLEPHLLLEAISFVIDLHDDDSLLEVFAVRRMLESQATGLAATYATAGTLAALHGEIEAGARSETLDELVEHDSRFHSEIARATGNGYLASLIESLSSQTIRARIWRGLTEQDAVQRTLLEHQAIADAIEQKDAVLAAALATAHIAGVERWLAQAAASGDPSAPATGPAGR</sequence>
<evidence type="ECO:0000256" key="1">
    <source>
        <dbReference type="ARBA" id="ARBA00023015"/>
    </source>
</evidence>
<keyword evidence="6" id="KW-1185">Reference proteome</keyword>
<dbReference type="Pfam" id="PF07729">
    <property type="entry name" value="FCD"/>
    <property type="match status" value="1"/>
</dbReference>
<comment type="caution">
    <text evidence="5">The sequence shown here is derived from an EMBL/GenBank/DDBJ whole genome shotgun (WGS) entry which is preliminary data.</text>
</comment>
<dbReference type="SUPFAM" id="SSF46785">
    <property type="entry name" value="Winged helix' DNA-binding domain"/>
    <property type="match status" value="1"/>
</dbReference>
<feature type="domain" description="HTH gntR-type" evidence="4">
    <location>
        <begin position="1"/>
        <end position="69"/>
    </location>
</feature>
<evidence type="ECO:0000256" key="3">
    <source>
        <dbReference type="ARBA" id="ARBA00023163"/>
    </source>
</evidence>
<dbReference type="RefSeq" id="WP_042544999.1">
    <property type="nucleotide sequence ID" value="NZ_JXSQ01000024.1"/>
</dbReference>
<dbReference type="CDD" id="cd07377">
    <property type="entry name" value="WHTH_GntR"/>
    <property type="match status" value="1"/>
</dbReference>
<proteinExistence type="predicted"/>
<dbReference type="InterPro" id="IPR011711">
    <property type="entry name" value="GntR_C"/>
</dbReference>
<dbReference type="SUPFAM" id="SSF48008">
    <property type="entry name" value="GntR ligand-binding domain-like"/>
    <property type="match status" value="1"/>
</dbReference>
<dbReference type="GO" id="GO:0003700">
    <property type="term" value="F:DNA-binding transcription factor activity"/>
    <property type="evidence" value="ECO:0007669"/>
    <property type="project" value="InterPro"/>
</dbReference>
<dbReference type="InterPro" id="IPR000524">
    <property type="entry name" value="Tscrpt_reg_HTH_GntR"/>
</dbReference>
<dbReference type="OrthoDB" id="8680240at2"/>
<evidence type="ECO:0000256" key="2">
    <source>
        <dbReference type="ARBA" id="ARBA00023125"/>
    </source>
</evidence>
<dbReference type="PANTHER" id="PTHR43537">
    <property type="entry name" value="TRANSCRIPTIONAL REGULATOR, GNTR FAMILY"/>
    <property type="match status" value="1"/>
</dbReference>
<evidence type="ECO:0000313" key="5">
    <source>
        <dbReference type="EMBL" id="KIP51716.1"/>
    </source>
</evidence>
<dbReference type="Gene3D" id="1.20.120.530">
    <property type="entry name" value="GntR ligand-binding domain-like"/>
    <property type="match status" value="1"/>
</dbReference>
<keyword evidence="3" id="KW-0804">Transcription</keyword>
<organism evidence="5 6">
    <name type="scientific">Leucobacter komagatae</name>
    <dbReference type="NCBI Taxonomy" id="55969"/>
    <lineage>
        <taxon>Bacteria</taxon>
        <taxon>Bacillati</taxon>
        <taxon>Actinomycetota</taxon>
        <taxon>Actinomycetes</taxon>
        <taxon>Micrococcales</taxon>
        <taxon>Microbacteriaceae</taxon>
        <taxon>Leucobacter</taxon>
    </lineage>
</organism>
<dbReference type="SMART" id="SM00345">
    <property type="entry name" value="HTH_GNTR"/>
    <property type="match status" value="1"/>
</dbReference>
<accession>A0A0D0HVS1</accession>
<keyword evidence="1" id="KW-0805">Transcription regulation</keyword>
<dbReference type="AlphaFoldDB" id="A0A0D0HVS1"/>
<dbReference type="Pfam" id="PF00392">
    <property type="entry name" value="GntR"/>
    <property type="match status" value="1"/>
</dbReference>